<keyword evidence="3" id="KW-0328">Glycosyltransferase</keyword>
<organism evidence="7 8">
    <name type="scientific">Pristionchus pacificus</name>
    <name type="common">Parasitic nematode worm</name>
    <dbReference type="NCBI Taxonomy" id="54126"/>
    <lineage>
        <taxon>Eukaryota</taxon>
        <taxon>Metazoa</taxon>
        <taxon>Ecdysozoa</taxon>
        <taxon>Nematoda</taxon>
        <taxon>Chromadorea</taxon>
        <taxon>Rhabditida</taxon>
        <taxon>Rhabditina</taxon>
        <taxon>Diplogasteromorpha</taxon>
        <taxon>Diplogasteroidea</taxon>
        <taxon>Neodiplogasteridae</taxon>
        <taxon>Pristionchus</taxon>
    </lineage>
</organism>
<evidence type="ECO:0000256" key="4">
    <source>
        <dbReference type="ARBA" id="ARBA00022679"/>
    </source>
</evidence>
<dbReference type="SUPFAM" id="SSF53756">
    <property type="entry name" value="UDP-Glycosyltransferase/glycogen phosphorylase"/>
    <property type="match status" value="1"/>
</dbReference>
<gene>
    <name evidence="7" type="primary">WBGene00283690</name>
</gene>
<evidence type="ECO:0000256" key="2">
    <source>
        <dbReference type="ARBA" id="ARBA00012544"/>
    </source>
</evidence>
<dbReference type="InterPro" id="IPR002213">
    <property type="entry name" value="UDP_glucos_trans"/>
</dbReference>
<evidence type="ECO:0000256" key="3">
    <source>
        <dbReference type="ARBA" id="ARBA00022676"/>
    </source>
</evidence>
<dbReference type="PANTHER" id="PTHR48043:SF22">
    <property type="entry name" value="GLUCURONOSYLTRANSFERASE"/>
    <property type="match status" value="1"/>
</dbReference>
<proteinExistence type="inferred from homology"/>
<dbReference type="EnsemblMetazoa" id="PPA45321.1">
    <property type="protein sequence ID" value="PPA45321.1"/>
    <property type="gene ID" value="WBGene00283690"/>
</dbReference>
<dbReference type="PANTHER" id="PTHR48043">
    <property type="entry name" value="EG:EG0003.4 PROTEIN-RELATED"/>
    <property type="match status" value="1"/>
</dbReference>
<dbReference type="Pfam" id="PF00201">
    <property type="entry name" value="UDPGT"/>
    <property type="match status" value="1"/>
</dbReference>
<evidence type="ECO:0000313" key="8">
    <source>
        <dbReference type="Proteomes" id="UP000005239"/>
    </source>
</evidence>
<dbReference type="AlphaFoldDB" id="A0A2A6BXW1"/>
<keyword evidence="4" id="KW-0808">Transferase</keyword>
<sequence>MRNVVSLSLLLILPFSCSLNVLIFAPTLSFSHVAFNGNIAKELVERGHTVTLLLSSVDDTVRYNASSGIEVIRVNVGIPNGLLTRSLWNNPGPYEDASPFNPAIFAKLMRVSSIFVRACSELAKKSDLVSHLKARDYDVGLVEQYDSCGFGLFTALGIRSTVWLSATAVYRLQPEAIGVNYPLSYVPELFAHVDDRMSLFGKLENVLVATVTELVSTFYSRAEETKMFKRLGVLPAASSLRDVSRGAHSIVLNANPLFDVPMPVSTQIVHVGGITVPDDVVYHLDQIWQAVVNQRNDGFVLVTFGSIAKTRDMPREMADSFRAGFAAFPNLTFIVKDEGVLRGQVVRSSANVVRTSWLPQLALMAQPQFRAIITHGGWSSILESLYVGRPMILMPLFGDHAKNSQVVRAKEVGLLIDKMRVTPTVLINSVREIIENPKYAANCVKFGSMLKHSSPRRSADLMEFTVRRAAKMAGAQTRWQTPQEAFLSPLIVKGFDLVFPLLPLLFVLSI</sequence>
<comment type="similarity">
    <text evidence="1">Belongs to the UDP-glycosyltransferase family.</text>
</comment>
<evidence type="ECO:0000256" key="5">
    <source>
        <dbReference type="ARBA" id="ARBA00022729"/>
    </source>
</evidence>
<protein>
    <recommendedName>
        <fullName evidence="2">glucuronosyltransferase</fullName>
        <ecNumber evidence="2">2.4.1.17</ecNumber>
    </recommendedName>
</protein>
<dbReference type="GO" id="GO:0008194">
    <property type="term" value="F:UDP-glycosyltransferase activity"/>
    <property type="evidence" value="ECO:0000318"/>
    <property type="project" value="GO_Central"/>
</dbReference>
<keyword evidence="5" id="KW-0732">Signal</keyword>
<comment type="catalytic activity">
    <reaction evidence="6">
        <text>glucuronate acceptor + UDP-alpha-D-glucuronate = acceptor beta-D-glucuronoside + UDP + H(+)</text>
        <dbReference type="Rhea" id="RHEA:21032"/>
        <dbReference type="ChEBI" id="CHEBI:15378"/>
        <dbReference type="ChEBI" id="CHEBI:58052"/>
        <dbReference type="ChEBI" id="CHEBI:58223"/>
        <dbReference type="ChEBI" id="CHEBI:132367"/>
        <dbReference type="ChEBI" id="CHEBI:132368"/>
        <dbReference type="EC" id="2.4.1.17"/>
    </reaction>
</comment>
<dbReference type="CDD" id="cd03784">
    <property type="entry name" value="GT1_Gtf-like"/>
    <property type="match status" value="1"/>
</dbReference>
<dbReference type="FunFam" id="3.40.50.2000:FF:000021">
    <property type="entry name" value="UDP-glucuronosyltransferase"/>
    <property type="match status" value="1"/>
</dbReference>
<dbReference type="OrthoDB" id="5835829at2759"/>
<name>A0A2A6BXW1_PRIPA</name>
<accession>A0A8R1V426</accession>
<reference evidence="8" key="1">
    <citation type="journal article" date="2008" name="Nat. Genet.">
        <title>The Pristionchus pacificus genome provides a unique perspective on nematode lifestyle and parasitism.</title>
        <authorList>
            <person name="Dieterich C."/>
            <person name="Clifton S.W."/>
            <person name="Schuster L.N."/>
            <person name="Chinwalla A."/>
            <person name="Delehaunty K."/>
            <person name="Dinkelacker I."/>
            <person name="Fulton L."/>
            <person name="Fulton R."/>
            <person name="Godfrey J."/>
            <person name="Minx P."/>
            <person name="Mitreva M."/>
            <person name="Roeseler W."/>
            <person name="Tian H."/>
            <person name="Witte H."/>
            <person name="Yang S.P."/>
            <person name="Wilson R.K."/>
            <person name="Sommer R.J."/>
        </authorList>
    </citation>
    <scope>NUCLEOTIDE SEQUENCE [LARGE SCALE GENOMIC DNA]</scope>
    <source>
        <strain evidence="8">PS312</strain>
    </source>
</reference>
<accession>A0A2A6BXW1</accession>
<keyword evidence="8" id="KW-1185">Reference proteome</keyword>
<evidence type="ECO:0000313" key="7">
    <source>
        <dbReference type="EnsemblMetazoa" id="PPA45321.1"/>
    </source>
</evidence>
<reference evidence="7" key="2">
    <citation type="submission" date="2022-06" db="UniProtKB">
        <authorList>
            <consortium name="EnsemblMetazoa"/>
        </authorList>
    </citation>
    <scope>IDENTIFICATION</scope>
    <source>
        <strain evidence="7">PS312</strain>
    </source>
</reference>
<dbReference type="EC" id="2.4.1.17" evidence="2"/>
<evidence type="ECO:0000256" key="1">
    <source>
        <dbReference type="ARBA" id="ARBA00009995"/>
    </source>
</evidence>
<evidence type="ECO:0000256" key="6">
    <source>
        <dbReference type="ARBA" id="ARBA00047475"/>
    </source>
</evidence>
<dbReference type="Proteomes" id="UP000005239">
    <property type="component" value="Unassembled WGS sequence"/>
</dbReference>
<dbReference type="Gene3D" id="3.40.50.2000">
    <property type="entry name" value="Glycogen Phosphorylase B"/>
    <property type="match status" value="2"/>
</dbReference>
<dbReference type="InterPro" id="IPR050271">
    <property type="entry name" value="UDP-glycosyltransferase"/>
</dbReference>
<dbReference type="GO" id="GO:0015020">
    <property type="term" value="F:glucuronosyltransferase activity"/>
    <property type="evidence" value="ECO:0007669"/>
    <property type="project" value="UniProtKB-EC"/>
</dbReference>